<protein>
    <recommendedName>
        <fullName evidence="3">N-acetyltransferase domain-containing protein</fullName>
    </recommendedName>
</protein>
<dbReference type="InterPro" id="IPR016181">
    <property type="entry name" value="Acyl_CoA_acyltransferase"/>
</dbReference>
<evidence type="ECO:0008006" key="3">
    <source>
        <dbReference type="Google" id="ProtNLM"/>
    </source>
</evidence>
<gene>
    <name evidence="1" type="ORF">ACFP73_06580</name>
</gene>
<dbReference type="Proteomes" id="UP001596215">
    <property type="component" value="Unassembled WGS sequence"/>
</dbReference>
<organism evidence="1 2">
    <name type="scientific">Tatumella punctata</name>
    <dbReference type="NCBI Taxonomy" id="399969"/>
    <lineage>
        <taxon>Bacteria</taxon>
        <taxon>Pseudomonadati</taxon>
        <taxon>Pseudomonadota</taxon>
        <taxon>Gammaproteobacteria</taxon>
        <taxon>Enterobacterales</taxon>
        <taxon>Erwiniaceae</taxon>
        <taxon>Tatumella</taxon>
    </lineage>
</organism>
<name>A0ABW1VPE9_9GAMM</name>
<accession>A0ABW1VPE9</accession>
<dbReference type="EMBL" id="JBHSUC010000005">
    <property type="protein sequence ID" value="MFC6361770.1"/>
    <property type="molecule type" value="Genomic_DNA"/>
</dbReference>
<evidence type="ECO:0000313" key="2">
    <source>
        <dbReference type="Proteomes" id="UP001596215"/>
    </source>
</evidence>
<proteinExistence type="predicted"/>
<sequence length="137" mass="15531">MKIIDFEPEHLALIRPQIQQSEVVLDDNYASIISTGRCFTGMSEGKVVVIGGLVPVTDNRVYLHMIVADGIPHQWLSIYRAARRIIDGLPGHVWRIEALSTFPEADRWHEMLGFECEGLLKRVMPDGRDAKSYSIVR</sequence>
<comment type="caution">
    <text evidence="1">The sequence shown here is derived from an EMBL/GenBank/DDBJ whole genome shotgun (WGS) entry which is preliminary data.</text>
</comment>
<evidence type="ECO:0000313" key="1">
    <source>
        <dbReference type="EMBL" id="MFC6361770.1"/>
    </source>
</evidence>
<dbReference type="SUPFAM" id="SSF55729">
    <property type="entry name" value="Acyl-CoA N-acyltransferases (Nat)"/>
    <property type="match status" value="1"/>
</dbReference>
<keyword evidence="2" id="KW-1185">Reference proteome</keyword>
<dbReference type="RefSeq" id="WP_343878255.1">
    <property type="nucleotide sequence ID" value="NZ_BAAAFW010000095.1"/>
</dbReference>
<reference evidence="2" key="1">
    <citation type="journal article" date="2019" name="Int. J. Syst. Evol. Microbiol.">
        <title>The Global Catalogue of Microorganisms (GCM) 10K type strain sequencing project: providing services to taxonomists for standard genome sequencing and annotation.</title>
        <authorList>
            <consortium name="The Broad Institute Genomics Platform"/>
            <consortium name="The Broad Institute Genome Sequencing Center for Infectious Disease"/>
            <person name="Wu L."/>
            <person name="Ma J."/>
        </authorList>
    </citation>
    <scope>NUCLEOTIDE SEQUENCE [LARGE SCALE GENOMIC DNA]</scope>
    <source>
        <strain evidence="2">CGMCC 4.1530</strain>
    </source>
</reference>